<evidence type="ECO:0000256" key="2">
    <source>
        <dbReference type="ARBA" id="ARBA00022723"/>
    </source>
</evidence>
<gene>
    <name evidence="9" type="ORF">BGW36DRAFT_359596</name>
</gene>
<keyword evidence="5" id="KW-0804">Transcription</keyword>
<dbReference type="GO" id="GO:0005634">
    <property type="term" value="C:nucleus"/>
    <property type="evidence" value="ECO:0007669"/>
    <property type="project" value="UniProtKB-SubCell"/>
</dbReference>
<evidence type="ECO:0000256" key="1">
    <source>
        <dbReference type="ARBA" id="ARBA00004123"/>
    </source>
</evidence>
<dbReference type="InterPro" id="IPR007219">
    <property type="entry name" value="XnlR_reg_dom"/>
</dbReference>
<dbReference type="CDD" id="cd00067">
    <property type="entry name" value="GAL4"/>
    <property type="match status" value="1"/>
</dbReference>
<dbReference type="AlphaFoldDB" id="A0AAD4KVU1"/>
<dbReference type="CDD" id="cd12148">
    <property type="entry name" value="fungal_TF_MHR"/>
    <property type="match status" value="1"/>
</dbReference>
<keyword evidence="10" id="KW-1185">Reference proteome</keyword>
<evidence type="ECO:0000313" key="10">
    <source>
        <dbReference type="Proteomes" id="UP001201262"/>
    </source>
</evidence>
<feature type="region of interest" description="Disordered" evidence="7">
    <location>
        <begin position="45"/>
        <end position="79"/>
    </location>
</feature>
<dbReference type="SMART" id="SM00066">
    <property type="entry name" value="GAL4"/>
    <property type="match status" value="1"/>
</dbReference>
<evidence type="ECO:0000256" key="4">
    <source>
        <dbReference type="ARBA" id="ARBA00023125"/>
    </source>
</evidence>
<dbReference type="PANTHER" id="PTHR31001:SF87">
    <property type="entry name" value="COL-21"/>
    <property type="match status" value="1"/>
</dbReference>
<comment type="subcellular location">
    <subcellularLocation>
        <location evidence="1">Nucleus</location>
    </subcellularLocation>
</comment>
<protein>
    <submittedName>
        <fullName evidence="9">Fungal-specific transcription factor domain-containing protein</fullName>
    </submittedName>
</protein>
<evidence type="ECO:0000256" key="5">
    <source>
        <dbReference type="ARBA" id="ARBA00023163"/>
    </source>
</evidence>
<organism evidence="9 10">
    <name type="scientific">Talaromyces proteolyticus</name>
    <dbReference type="NCBI Taxonomy" id="1131652"/>
    <lineage>
        <taxon>Eukaryota</taxon>
        <taxon>Fungi</taxon>
        <taxon>Dikarya</taxon>
        <taxon>Ascomycota</taxon>
        <taxon>Pezizomycotina</taxon>
        <taxon>Eurotiomycetes</taxon>
        <taxon>Eurotiomycetidae</taxon>
        <taxon>Eurotiales</taxon>
        <taxon>Trichocomaceae</taxon>
        <taxon>Talaromyces</taxon>
        <taxon>Talaromyces sect. Bacilispori</taxon>
    </lineage>
</organism>
<dbReference type="GO" id="GO:0008270">
    <property type="term" value="F:zinc ion binding"/>
    <property type="evidence" value="ECO:0007669"/>
    <property type="project" value="InterPro"/>
</dbReference>
<dbReference type="EMBL" id="JAJTJA010000006">
    <property type="protein sequence ID" value="KAH8697821.1"/>
    <property type="molecule type" value="Genomic_DNA"/>
</dbReference>
<sequence length="648" mass="74452">MKIKRTRNRPTKSCLECNRRKQKCDRKSPCRHCISRGVAGRCIYQEQPKQPINQTSNKKPASHGSEGSESNASDFEESSDLGYTTHGSGALREIEKIASFPPPKARVGRGGSTCLLNRHIIQQSLPHKTVMDLLTRTFFKEINRVYEVVYEPIFWRDYDEWWSKPDNNDSDINKLDFALLMIRICILSTHILAVTDRDITSQNNLLAEYSQSPGKLENNLCCLAADLESKRPQKHSFLVVQHMFFRVCYLKNKGKIKHSWFVLADTVKEAHEIGLHLEDTLTLDMSELDRELRRRLFWSLYVWDRFMCTFLGRWPLIPEDHCDISLPHDSIQAITTTPEVLTHFTDRLYHIHVARFISKTMGSKSWKMDQYDPVVVAQNHARFEKEILCKLPRALSLTMADTSWDVAFPVLAVKREDLHLSLYAAVAGLYRGFTNPWEQNTNSDNVQEEEPSVLVITYFERLITELCNILDSSMRLYEMCQNNPHTEGLFMIPMSMVEALSQIGLCFRAAESQKAAKWAMRNAEWARAINYRLQFDVCKKFGAAYAVLKHQSQNSRIAKQGMLILSELASQIQSFSNSGKSIFANIQSSPTEEGLSFTTGNVAWENMDQVPAFPLDQSTIDDRLFDWVDFATSSDRSWFFDAQAELFA</sequence>
<dbReference type="GeneID" id="70244375"/>
<evidence type="ECO:0000259" key="8">
    <source>
        <dbReference type="PROSITE" id="PS50048"/>
    </source>
</evidence>
<dbReference type="GO" id="GO:0003677">
    <property type="term" value="F:DNA binding"/>
    <property type="evidence" value="ECO:0007669"/>
    <property type="project" value="UniProtKB-KW"/>
</dbReference>
<dbReference type="Pfam" id="PF00172">
    <property type="entry name" value="Zn_clus"/>
    <property type="match status" value="1"/>
</dbReference>
<comment type="caution">
    <text evidence="9">The sequence shown here is derived from an EMBL/GenBank/DDBJ whole genome shotgun (WGS) entry which is preliminary data.</text>
</comment>
<dbReference type="PANTHER" id="PTHR31001">
    <property type="entry name" value="UNCHARACTERIZED TRANSCRIPTIONAL REGULATORY PROTEIN"/>
    <property type="match status" value="1"/>
</dbReference>
<dbReference type="RefSeq" id="XP_046072522.1">
    <property type="nucleotide sequence ID" value="XM_046214088.1"/>
</dbReference>
<dbReference type="GO" id="GO:0006351">
    <property type="term" value="P:DNA-templated transcription"/>
    <property type="evidence" value="ECO:0007669"/>
    <property type="project" value="InterPro"/>
</dbReference>
<feature type="compositionally biased region" description="Polar residues" evidence="7">
    <location>
        <begin position="47"/>
        <end position="73"/>
    </location>
</feature>
<feature type="domain" description="Zn(2)-C6 fungal-type" evidence="8">
    <location>
        <begin position="13"/>
        <end position="44"/>
    </location>
</feature>
<evidence type="ECO:0000256" key="7">
    <source>
        <dbReference type="SAM" id="MobiDB-lite"/>
    </source>
</evidence>
<dbReference type="Gene3D" id="4.10.240.10">
    <property type="entry name" value="Zn(2)-C6 fungal-type DNA-binding domain"/>
    <property type="match status" value="1"/>
</dbReference>
<evidence type="ECO:0000313" key="9">
    <source>
        <dbReference type="EMBL" id="KAH8697821.1"/>
    </source>
</evidence>
<keyword evidence="2" id="KW-0479">Metal-binding</keyword>
<evidence type="ECO:0000256" key="6">
    <source>
        <dbReference type="ARBA" id="ARBA00023242"/>
    </source>
</evidence>
<dbReference type="SUPFAM" id="SSF57701">
    <property type="entry name" value="Zn2/Cys6 DNA-binding domain"/>
    <property type="match status" value="1"/>
</dbReference>
<dbReference type="GO" id="GO:0000981">
    <property type="term" value="F:DNA-binding transcription factor activity, RNA polymerase II-specific"/>
    <property type="evidence" value="ECO:0007669"/>
    <property type="project" value="InterPro"/>
</dbReference>
<dbReference type="Pfam" id="PF04082">
    <property type="entry name" value="Fungal_trans"/>
    <property type="match status" value="1"/>
</dbReference>
<proteinExistence type="predicted"/>
<keyword evidence="3" id="KW-0805">Transcription regulation</keyword>
<accession>A0AAD4KVU1</accession>
<dbReference type="Proteomes" id="UP001201262">
    <property type="component" value="Unassembled WGS sequence"/>
</dbReference>
<reference evidence="9" key="1">
    <citation type="submission" date="2021-12" db="EMBL/GenBank/DDBJ databases">
        <title>Convergent genome expansion in fungi linked to evolution of root-endophyte symbiosis.</title>
        <authorList>
            <consortium name="DOE Joint Genome Institute"/>
            <person name="Ke Y.-H."/>
            <person name="Bonito G."/>
            <person name="Liao H.-L."/>
            <person name="Looney B."/>
            <person name="Rojas-Flechas A."/>
            <person name="Nash J."/>
            <person name="Hameed K."/>
            <person name="Schadt C."/>
            <person name="Martin F."/>
            <person name="Crous P.W."/>
            <person name="Miettinen O."/>
            <person name="Magnuson J.K."/>
            <person name="Labbe J."/>
            <person name="Jacobson D."/>
            <person name="Doktycz M.J."/>
            <person name="Veneault-Fourrey C."/>
            <person name="Kuo A."/>
            <person name="Mondo S."/>
            <person name="Calhoun S."/>
            <person name="Riley R."/>
            <person name="Ohm R."/>
            <person name="LaButti K."/>
            <person name="Andreopoulos B."/>
            <person name="Pangilinan J."/>
            <person name="Nolan M."/>
            <person name="Tritt A."/>
            <person name="Clum A."/>
            <person name="Lipzen A."/>
            <person name="Daum C."/>
            <person name="Barry K."/>
            <person name="Grigoriev I.V."/>
            <person name="Vilgalys R."/>
        </authorList>
    </citation>
    <scope>NUCLEOTIDE SEQUENCE</scope>
    <source>
        <strain evidence="9">PMI_201</strain>
    </source>
</reference>
<dbReference type="InterPro" id="IPR050613">
    <property type="entry name" value="Sec_Metabolite_Reg"/>
</dbReference>
<dbReference type="InterPro" id="IPR036864">
    <property type="entry name" value="Zn2-C6_fun-type_DNA-bd_sf"/>
</dbReference>
<evidence type="ECO:0000256" key="3">
    <source>
        <dbReference type="ARBA" id="ARBA00023015"/>
    </source>
</evidence>
<dbReference type="InterPro" id="IPR001138">
    <property type="entry name" value="Zn2Cys6_DnaBD"/>
</dbReference>
<dbReference type="PROSITE" id="PS50048">
    <property type="entry name" value="ZN2_CY6_FUNGAL_2"/>
    <property type="match status" value="1"/>
</dbReference>
<keyword evidence="6" id="KW-0539">Nucleus</keyword>
<dbReference type="SMART" id="SM00906">
    <property type="entry name" value="Fungal_trans"/>
    <property type="match status" value="1"/>
</dbReference>
<keyword evidence="4" id="KW-0238">DNA-binding</keyword>
<name>A0AAD4KVU1_9EURO</name>